<dbReference type="AlphaFoldDB" id="A0A0B2VL12"/>
<name>A0A0B2VL12_TOXCA</name>
<evidence type="ECO:0000313" key="2">
    <source>
        <dbReference type="Proteomes" id="UP000031036"/>
    </source>
</evidence>
<dbReference type="EMBL" id="JPKZ01001394">
    <property type="protein sequence ID" value="KHN82243.1"/>
    <property type="molecule type" value="Genomic_DNA"/>
</dbReference>
<dbReference type="STRING" id="6265.A0A0B2VL12"/>
<dbReference type="Proteomes" id="UP000031036">
    <property type="component" value="Unassembled WGS sequence"/>
</dbReference>
<dbReference type="OrthoDB" id="5827962at2759"/>
<proteinExistence type="predicted"/>
<comment type="caution">
    <text evidence="1">The sequence shown here is derived from an EMBL/GenBank/DDBJ whole genome shotgun (WGS) entry which is preliminary data.</text>
</comment>
<gene>
    <name evidence="1" type="ORF">Tcan_08985</name>
</gene>
<keyword evidence="2" id="KW-1185">Reference proteome</keyword>
<organism evidence="1 2">
    <name type="scientific">Toxocara canis</name>
    <name type="common">Canine roundworm</name>
    <dbReference type="NCBI Taxonomy" id="6265"/>
    <lineage>
        <taxon>Eukaryota</taxon>
        <taxon>Metazoa</taxon>
        <taxon>Ecdysozoa</taxon>
        <taxon>Nematoda</taxon>
        <taxon>Chromadorea</taxon>
        <taxon>Rhabditida</taxon>
        <taxon>Spirurina</taxon>
        <taxon>Ascaridomorpha</taxon>
        <taxon>Ascaridoidea</taxon>
        <taxon>Toxocaridae</taxon>
        <taxon>Toxocara</taxon>
    </lineage>
</organism>
<reference evidence="1 2" key="1">
    <citation type="submission" date="2014-11" db="EMBL/GenBank/DDBJ databases">
        <title>Genetic blueprint of the zoonotic pathogen Toxocara canis.</title>
        <authorList>
            <person name="Zhu X.-Q."/>
            <person name="Korhonen P.K."/>
            <person name="Cai H."/>
            <person name="Young N.D."/>
            <person name="Nejsum P."/>
            <person name="von Samson-Himmelstjerna G."/>
            <person name="Boag P.R."/>
            <person name="Tan P."/>
            <person name="Li Q."/>
            <person name="Min J."/>
            <person name="Yang Y."/>
            <person name="Wang X."/>
            <person name="Fang X."/>
            <person name="Hall R.S."/>
            <person name="Hofmann A."/>
            <person name="Sternberg P.W."/>
            <person name="Jex A.R."/>
            <person name="Gasser R.B."/>
        </authorList>
    </citation>
    <scope>NUCLEOTIDE SEQUENCE [LARGE SCALE GENOMIC DNA]</scope>
    <source>
        <strain evidence="1">PN_DK_2014</strain>
    </source>
</reference>
<protein>
    <submittedName>
        <fullName evidence="1">Uncharacterized protein</fullName>
    </submittedName>
</protein>
<sequence length="390" mass="46339">MELIEDPTTSRLADVPQLKYFCTRFIAISLFQANIRWRRLPDVVRSLKGWLAEIELPPIMRKQIHSGIGETICEVQRWGEKHVVLFEEEKPKLISDSRILRVQRCEHLRMFYGCITWKPNKYEIDDLATAEKIISRECADWPQMQFQFACAYAMLDCLTNESLFDRIRRRAFAKKLSGHCLYDFWLTILSDSIAWEKMFSSDALAPKQKLSLVFQFAIANGYFELMNFIWERVSEPQREYIGLLQWRRICFKAKHREVMRFLCNRLCVINPNALARITWNSFYDALHRSFQDADESGSEMHDDNVRKLEFLLENCCPRLRSAMLSMENFKAITDAFAYNQSETFALLLEYLDAEQLRSAREFVDRIYDRKRSEQVRGFRQMVMRRQNTID</sequence>
<accession>A0A0B2VL12</accession>
<evidence type="ECO:0000313" key="1">
    <source>
        <dbReference type="EMBL" id="KHN82243.1"/>
    </source>
</evidence>
<dbReference type="OMA" id="CFLFAIR"/>